<reference evidence="2" key="1">
    <citation type="submission" date="2023-07" db="EMBL/GenBank/DDBJ databases">
        <authorList>
            <consortium name="AG Swart"/>
            <person name="Singh M."/>
            <person name="Singh A."/>
            <person name="Seah K."/>
            <person name="Emmerich C."/>
        </authorList>
    </citation>
    <scope>NUCLEOTIDE SEQUENCE</scope>
    <source>
        <strain evidence="2">DP1</strain>
    </source>
</reference>
<evidence type="ECO:0000256" key="1">
    <source>
        <dbReference type="SAM" id="Coils"/>
    </source>
</evidence>
<organism evidence="2 3">
    <name type="scientific">Euplotes crassus</name>
    <dbReference type="NCBI Taxonomy" id="5936"/>
    <lineage>
        <taxon>Eukaryota</taxon>
        <taxon>Sar</taxon>
        <taxon>Alveolata</taxon>
        <taxon>Ciliophora</taxon>
        <taxon>Intramacronucleata</taxon>
        <taxon>Spirotrichea</taxon>
        <taxon>Hypotrichia</taxon>
        <taxon>Euplotida</taxon>
        <taxon>Euplotidae</taxon>
        <taxon>Moneuplotes</taxon>
    </lineage>
</organism>
<dbReference type="EMBL" id="CAMPGE010028326">
    <property type="protein sequence ID" value="CAI2385863.1"/>
    <property type="molecule type" value="Genomic_DNA"/>
</dbReference>
<gene>
    <name evidence="2" type="ORF">ECRASSUSDP1_LOCUS27453</name>
</gene>
<sequence length="620" mass="72236">MNQGQPDIAQRAAKALIESYKNQRKKFRHKNIASRLLYKKSRLKKSNWSLARKKAIHVKKNEIISEARNNLIYLRWKDKIESVKTTEYENMIKDFTTLPQVPLQEKINYYFSSDSKNTSFDLSRSYSREEGHECEIKENNWKSIASLILKQEKKSFKKSIKLVNEFQQQLSKKGNSWTRRRVKNKRNDSISTNKSFKLSTFAGGSSILDSKKSVVDYRRPSMLSLLNEEEEKELSENSIFPHDSLANKTLKFNDNESELYSNKDKSYFMVKARCKQDWSGCYPGGCRNRIKAVKELLKLLIAQIRSKCQKLTQKISRMKIAQGYYHPLNFGSIVNIKRSITKLDRASSTRSATCASSTAMVGVTLTVSLVKVSHSAIKIVSKKLLKGASFLGRLFRKVQFRLQTKICLLQHLICPICIPSPRKSVSKSPRLAIFKEQNRETILKFQSKVRAMVKECQRRTFQARNRSIEYKKSQVDSLIKMRKIKARNNSLGTRNTSNRPNPYRTSSEEWRKQFLTTTGFRKNKTLLEKRDCSHFRDLLDMISLPKIEFEKLTNEGQKRRFCVARPIKRSITHNREKILKLTQDMKSKCSPEVIYTPSVKKRGMKFRMNLRTSITLNDFM</sequence>
<name>A0AAD1Y7A8_EUPCR</name>
<dbReference type="Proteomes" id="UP001295684">
    <property type="component" value="Unassembled WGS sequence"/>
</dbReference>
<comment type="caution">
    <text evidence="2">The sequence shown here is derived from an EMBL/GenBank/DDBJ whole genome shotgun (WGS) entry which is preliminary data.</text>
</comment>
<accession>A0AAD1Y7A8</accession>
<evidence type="ECO:0000313" key="3">
    <source>
        <dbReference type="Proteomes" id="UP001295684"/>
    </source>
</evidence>
<protein>
    <submittedName>
        <fullName evidence="2">Uncharacterized protein</fullName>
    </submittedName>
</protein>
<keyword evidence="3" id="KW-1185">Reference proteome</keyword>
<proteinExistence type="predicted"/>
<feature type="coiled-coil region" evidence="1">
    <location>
        <begin position="294"/>
        <end position="321"/>
    </location>
</feature>
<dbReference type="AlphaFoldDB" id="A0AAD1Y7A8"/>
<evidence type="ECO:0000313" key="2">
    <source>
        <dbReference type="EMBL" id="CAI2385863.1"/>
    </source>
</evidence>
<keyword evidence="1" id="KW-0175">Coiled coil</keyword>